<feature type="region of interest" description="Disordered" evidence="1">
    <location>
        <begin position="495"/>
        <end position="557"/>
    </location>
</feature>
<evidence type="ECO:0000256" key="2">
    <source>
        <dbReference type="SAM" id="SignalP"/>
    </source>
</evidence>
<dbReference type="InterPro" id="IPR017853">
    <property type="entry name" value="GH"/>
</dbReference>
<organism evidence="3">
    <name type="scientific">Alexandrium monilatum</name>
    <dbReference type="NCBI Taxonomy" id="311494"/>
    <lineage>
        <taxon>Eukaryota</taxon>
        <taxon>Sar</taxon>
        <taxon>Alveolata</taxon>
        <taxon>Dinophyceae</taxon>
        <taxon>Gonyaulacales</taxon>
        <taxon>Pyrocystaceae</taxon>
        <taxon>Alexandrium</taxon>
    </lineage>
</organism>
<evidence type="ECO:0008006" key="4">
    <source>
        <dbReference type="Google" id="ProtNLM"/>
    </source>
</evidence>
<feature type="signal peptide" evidence="2">
    <location>
        <begin position="1"/>
        <end position="24"/>
    </location>
</feature>
<evidence type="ECO:0000256" key="1">
    <source>
        <dbReference type="SAM" id="MobiDB-lite"/>
    </source>
</evidence>
<protein>
    <recommendedName>
        <fullName evidence="4">Apple domain-containing protein</fullName>
    </recommendedName>
</protein>
<gene>
    <name evidence="3" type="ORF">AMON00008_LOCUS65021</name>
</gene>
<dbReference type="SUPFAM" id="SSF51445">
    <property type="entry name" value="(Trans)glycosidases"/>
    <property type="match status" value="1"/>
</dbReference>
<sequence>MLPGLLHALALGSALAAGVRFVSAEPLGPQCNSAVCRTIALDSSLLQRHAQAAVRASELGPAPPFQCRSDTHLGPVLAASHKGIAVDDTTLRWCGSQLPSTWPNAGEEVKSLRIFKAWSPDWHKNGRYAAWYGLKDFALRNEAKVLVGAPVSCSVEYDDMMWTWTKELVALLGPRLVMGVAIGNELEILQYKHTTEGCLERIWERGYLWRRFTEYAAELDEMGFGEVPVTSAFTGMALAGDPFYEIPGRGRVRSFLANATAKYGPRFAFTFNFYPYFDPNLHPDRGTGHECSHALSHTSCWDTSCNVPITLRMARDKMRRLTGQLTDTLWIGETGWSWPVSDSLNTRMATCRAWSSRETFKGFYERFLGWDLEIGGGMPPPDHVFWFTMRDSANFGEQERFGLIAGCGEPRCKLHSDGYDVAYYAVHRDLEKAFCRDRPLFDGFANNPRDCRNRCSMDARCKFYSLWQSNWCRLTETCRWLSRDGDHLMTIYRKRPEAPSPAPTPVPTPAPTPRLTPAPTPAPTHAPSPAPTPAPDPRPAPAPTPMPTPAPTSGGAAALEPLFLPADGGANRACRGSDATDNSGGYYTLFRGVSTLELCKRQCALERRCEGLEFAPQRCEIWTRKGGIGAARPASGYTCLRAVLGGGSSTWSPVEGGSNRACRGASVRDNGSGHYFVPHGPKSLARCAELCESAPACKGVGWDTKGRCEVWTRAAGIGASVAHRNSTCLRYTPPMPTGARARH</sequence>
<dbReference type="PANTHER" id="PTHR48148">
    <property type="entry name" value="KERATINOCYTE PROLINE-RICH PROTEIN"/>
    <property type="match status" value="1"/>
</dbReference>
<feature type="compositionally biased region" description="Pro residues" evidence="1">
    <location>
        <begin position="498"/>
        <end position="550"/>
    </location>
</feature>
<reference evidence="3" key="1">
    <citation type="submission" date="2021-01" db="EMBL/GenBank/DDBJ databases">
        <authorList>
            <person name="Corre E."/>
            <person name="Pelletier E."/>
            <person name="Niang G."/>
            <person name="Scheremetjew M."/>
            <person name="Finn R."/>
            <person name="Kale V."/>
            <person name="Holt S."/>
            <person name="Cochrane G."/>
            <person name="Meng A."/>
            <person name="Brown T."/>
            <person name="Cohen L."/>
        </authorList>
    </citation>
    <scope>NUCLEOTIDE SEQUENCE</scope>
    <source>
        <strain evidence="3">CCMP3105</strain>
    </source>
</reference>
<dbReference type="PANTHER" id="PTHR48148:SF3">
    <property type="entry name" value="KERATINOCYTE PROLINE-RICH PROTEIN"/>
    <property type="match status" value="1"/>
</dbReference>
<dbReference type="AlphaFoldDB" id="A0A7S4WFA8"/>
<keyword evidence="2" id="KW-0732">Signal</keyword>
<feature type="chain" id="PRO_5031042565" description="Apple domain-containing protein" evidence="2">
    <location>
        <begin position="25"/>
        <end position="743"/>
    </location>
</feature>
<name>A0A7S4WFA8_9DINO</name>
<accession>A0A7S4WFA8</accession>
<proteinExistence type="predicted"/>
<evidence type="ECO:0000313" key="3">
    <source>
        <dbReference type="EMBL" id="CAE4669523.1"/>
    </source>
</evidence>
<dbReference type="EMBL" id="HBNR01090570">
    <property type="protein sequence ID" value="CAE4669523.1"/>
    <property type="molecule type" value="Transcribed_RNA"/>
</dbReference>